<organism evidence="1 2">
    <name type="scientific">Gluconobacter oxydans (strain 621H)</name>
    <name type="common">Gluconobacter suboxydans</name>
    <dbReference type="NCBI Taxonomy" id="290633"/>
    <lineage>
        <taxon>Bacteria</taxon>
        <taxon>Pseudomonadati</taxon>
        <taxon>Pseudomonadota</taxon>
        <taxon>Alphaproteobacteria</taxon>
        <taxon>Acetobacterales</taxon>
        <taxon>Acetobacteraceae</taxon>
        <taxon>Gluconobacter</taxon>
    </lineage>
</organism>
<reference evidence="1 2" key="1">
    <citation type="journal article" date="2005" name="Nat. Biotechnol.">
        <title>Complete genome sequence of the acetic acid bacterium Gluconobacter oxydans.</title>
        <authorList>
            <person name="Prust C."/>
            <person name="Hoffmeister M."/>
            <person name="Liesegang H."/>
            <person name="Wiezer A."/>
            <person name="Fricke W.F."/>
            <person name="Ehrenreich A."/>
            <person name="Gottschalk G."/>
            <person name="Deppenmeier U."/>
        </authorList>
    </citation>
    <scope>NUCLEOTIDE SEQUENCE [LARGE SCALE GENOMIC DNA]</scope>
    <source>
        <strain evidence="1 2">621H</strain>
    </source>
</reference>
<proteinExistence type="predicted"/>
<dbReference type="AlphaFoldDB" id="Q5FN69"/>
<keyword evidence="2" id="KW-1185">Reference proteome</keyword>
<dbReference type="HOGENOM" id="CLU_150588_0_0_5"/>
<evidence type="ECO:0000313" key="1">
    <source>
        <dbReference type="EMBL" id="AAW62178.1"/>
    </source>
</evidence>
<dbReference type="eggNOG" id="ENOG5032S1H">
    <property type="taxonomic scope" value="Bacteria"/>
</dbReference>
<dbReference type="Proteomes" id="UP000006375">
    <property type="component" value="Chromosome"/>
</dbReference>
<evidence type="ECO:0008006" key="3">
    <source>
        <dbReference type="Google" id="ProtNLM"/>
    </source>
</evidence>
<dbReference type="RefSeq" id="WP_011253946.1">
    <property type="nucleotide sequence ID" value="NC_006677.1"/>
</dbReference>
<dbReference type="STRING" id="290633.GOX2447"/>
<sequence length="141" mass="15369">MTAPFSIGRNTRVVFRWNGSTVELPDVVSFTSQQGTVALRSVPLNSQPTTYEVPNGWSGTVQCQRTNSNLDDLIASTEAAFWSAGTITNGTLYQYITEPDGSTTTWQYTNVSIVLNAAGSWANDGMVMQSFNFNASQKVKV</sequence>
<gene>
    <name evidence="1" type="ordered locus">GOX2447</name>
</gene>
<protein>
    <recommendedName>
        <fullName evidence="3">Phage tail protein</fullName>
    </recommendedName>
</protein>
<evidence type="ECO:0000313" key="2">
    <source>
        <dbReference type="Proteomes" id="UP000006375"/>
    </source>
</evidence>
<accession>Q5FN69</accession>
<dbReference type="KEGG" id="gox:GOX2447"/>
<name>Q5FN69_GLUOX</name>
<dbReference type="EMBL" id="CP000009">
    <property type="protein sequence ID" value="AAW62178.1"/>
    <property type="molecule type" value="Genomic_DNA"/>
</dbReference>